<name>A0AC61R7B3_9FIRM</name>
<dbReference type="Proteomes" id="UP000308836">
    <property type="component" value="Unassembled WGS sequence"/>
</dbReference>
<protein>
    <submittedName>
        <fullName evidence="1">Uncharacterized protein</fullName>
    </submittedName>
</protein>
<accession>A0AC61R7B3</accession>
<reference evidence="1" key="1">
    <citation type="submission" date="2019-04" db="EMBL/GenBank/DDBJ databases">
        <title>Microbes associate with the intestines of laboratory mice.</title>
        <authorList>
            <person name="Navarre W."/>
            <person name="Wong E."/>
            <person name="Huang K."/>
            <person name="Tropini C."/>
            <person name="Ng K."/>
            <person name="Yu B."/>
        </authorList>
    </citation>
    <scope>NUCLEOTIDE SEQUENCE</scope>
    <source>
        <strain evidence="1">NM09_H32</strain>
    </source>
</reference>
<organism evidence="1 2">
    <name type="scientific">Dubosiella muris</name>
    <dbReference type="NCBI Taxonomy" id="3038133"/>
    <lineage>
        <taxon>Bacteria</taxon>
        <taxon>Bacillati</taxon>
        <taxon>Bacillota</taxon>
        <taxon>Erysipelotrichia</taxon>
        <taxon>Erysipelotrichales</taxon>
        <taxon>Erysipelotrichaceae</taxon>
        <taxon>Dubosiella</taxon>
    </lineage>
</organism>
<evidence type="ECO:0000313" key="1">
    <source>
        <dbReference type="EMBL" id="TGY66064.1"/>
    </source>
</evidence>
<proteinExistence type="predicted"/>
<keyword evidence="2" id="KW-1185">Reference proteome</keyword>
<sequence>MPNRKNQSTVKSNFSQAKKEYIRVQKELHNAHETLSQQHQGKLTQLLYELVAQEHNAGKRFSISKVLRLLNVSPSGYYDYLNREPSQQALHKEEMKKQIQQIYEESDHTYGAPRITKILNQQGIVISPRTVGV</sequence>
<gene>
    <name evidence="1" type="ORF">E5336_06135</name>
</gene>
<comment type="caution">
    <text evidence="1">The sequence shown here is derived from an EMBL/GenBank/DDBJ whole genome shotgun (WGS) entry which is preliminary data.</text>
</comment>
<dbReference type="EMBL" id="SRYG01000010">
    <property type="protein sequence ID" value="TGY66064.1"/>
    <property type="molecule type" value="Genomic_DNA"/>
</dbReference>
<evidence type="ECO:0000313" key="2">
    <source>
        <dbReference type="Proteomes" id="UP000308836"/>
    </source>
</evidence>